<feature type="binding site" evidence="6">
    <location>
        <begin position="86"/>
        <end position="88"/>
    </location>
    <ligand>
        <name>biotin</name>
        <dbReference type="ChEBI" id="CHEBI:57586"/>
    </ligand>
</feature>
<dbReference type="InterPro" id="IPR004408">
    <property type="entry name" value="Biotin_CoA_COase_ligase"/>
</dbReference>
<evidence type="ECO:0000256" key="3">
    <source>
        <dbReference type="ARBA" id="ARBA00022840"/>
    </source>
</evidence>
<dbReference type="InterPro" id="IPR030855">
    <property type="entry name" value="Bifunct_BirA"/>
</dbReference>
<gene>
    <name evidence="6 8" type="primary">birA</name>
    <name evidence="8" type="ORF">OLW01_02160</name>
</gene>
<keyword evidence="2 6" id="KW-0547">Nucleotide-binding</keyword>
<comment type="catalytic activity">
    <reaction evidence="5 6">
        <text>biotin + L-lysyl-[protein] + ATP = N(6)-biotinyl-L-lysyl-[protein] + AMP + diphosphate + H(+)</text>
        <dbReference type="Rhea" id="RHEA:11756"/>
        <dbReference type="Rhea" id="RHEA-COMP:9752"/>
        <dbReference type="Rhea" id="RHEA-COMP:10505"/>
        <dbReference type="ChEBI" id="CHEBI:15378"/>
        <dbReference type="ChEBI" id="CHEBI:29969"/>
        <dbReference type="ChEBI" id="CHEBI:30616"/>
        <dbReference type="ChEBI" id="CHEBI:33019"/>
        <dbReference type="ChEBI" id="CHEBI:57586"/>
        <dbReference type="ChEBI" id="CHEBI:83144"/>
        <dbReference type="ChEBI" id="CHEBI:456215"/>
        <dbReference type="EC" id="6.3.4.15"/>
    </reaction>
</comment>
<dbReference type="EC" id="6.3.4.15" evidence="6"/>
<dbReference type="Gene3D" id="1.10.10.10">
    <property type="entry name" value="Winged helix-like DNA-binding domain superfamily/Winged helix DNA-binding domain"/>
    <property type="match status" value="1"/>
</dbReference>
<dbReference type="PANTHER" id="PTHR12835:SF5">
    <property type="entry name" value="BIOTIN--PROTEIN LIGASE"/>
    <property type="match status" value="1"/>
</dbReference>
<keyword evidence="1 6" id="KW-0436">Ligase</keyword>
<dbReference type="Gene3D" id="3.30.930.10">
    <property type="entry name" value="Bira Bifunctional Protein, Domain 2"/>
    <property type="match status" value="1"/>
</dbReference>
<dbReference type="NCBIfam" id="NF008847">
    <property type="entry name" value="PRK11886.1-2"/>
    <property type="match status" value="1"/>
</dbReference>
<name>A0ABY7AN50_9ALTE</name>
<accession>A0ABY7AN50</accession>
<dbReference type="SUPFAM" id="SSF50037">
    <property type="entry name" value="C-terminal domain of transcriptional repressors"/>
    <property type="match status" value="1"/>
</dbReference>
<dbReference type="InterPro" id="IPR013196">
    <property type="entry name" value="HTH_11"/>
</dbReference>
<evidence type="ECO:0000256" key="4">
    <source>
        <dbReference type="ARBA" id="ARBA00023267"/>
    </source>
</evidence>
<comment type="function">
    <text evidence="6">Acts both as a biotin--[acetyl-CoA-carboxylase] ligase and a biotin-operon repressor. In the presence of ATP, BirA activates biotin to form the BirA-biotinyl-5'-adenylate (BirA-bio-5'-AMP or holoBirA) complex. HoloBirA can either transfer the biotinyl moiety to the biotin carboxyl carrier protein (BCCP) subunit of acetyl-CoA carboxylase, or bind to the biotin operator site and inhibit transcription of the operon.</text>
</comment>
<keyword evidence="6" id="KW-0678">Repressor</keyword>
<dbReference type="RefSeq" id="WP_268074993.1">
    <property type="nucleotide sequence ID" value="NZ_CP109965.1"/>
</dbReference>
<dbReference type="PANTHER" id="PTHR12835">
    <property type="entry name" value="BIOTIN PROTEIN LIGASE"/>
    <property type="match status" value="1"/>
</dbReference>
<evidence type="ECO:0000256" key="6">
    <source>
        <dbReference type="HAMAP-Rule" id="MF_00978"/>
    </source>
</evidence>
<keyword evidence="6" id="KW-0804">Transcription</keyword>
<feature type="domain" description="BPL/LPL catalytic" evidence="7">
    <location>
        <begin position="63"/>
        <end position="252"/>
    </location>
</feature>
<dbReference type="EMBL" id="CP109965">
    <property type="protein sequence ID" value="WAJ70643.1"/>
    <property type="molecule type" value="Genomic_DNA"/>
</dbReference>
<dbReference type="Pfam" id="PF03099">
    <property type="entry name" value="BPL_LplA_LipB"/>
    <property type="match status" value="1"/>
</dbReference>
<dbReference type="InterPro" id="IPR003142">
    <property type="entry name" value="BPL_C"/>
</dbReference>
<keyword evidence="9" id="KW-1185">Reference proteome</keyword>
<proteinExistence type="inferred from homology"/>
<evidence type="ECO:0000313" key="9">
    <source>
        <dbReference type="Proteomes" id="UP001163726"/>
    </source>
</evidence>
<comment type="similarity">
    <text evidence="6">Belongs to the biotin--protein ligase family.</text>
</comment>
<dbReference type="Pfam" id="PF08279">
    <property type="entry name" value="HTH_11"/>
    <property type="match status" value="1"/>
</dbReference>
<feature type="binding site" evidence="6">
    <location>
        <position position="111"/>
    </location>
    <ligand>
        <name>biotin</name>
        <dbReference type="ChEBI" id="CHEBI:57586"/>
    </ligand>
</feature>
<dbReference type="InterPro" id="IPR036390">
    <property type="entry name" value="WH_DNA-bd_sf"/>
</dbReference>
<evidence type="ECO:0000256" key="1">
    <source>
        <dbReference type="ARBA" id="ARBA00022598"/>
    </source>
</evidence>
<feature type="DNA-binding region" description="H-T-H motif" evidence="6">
    <location>
        <begin position="18"/>
        <end position="37"/>
    </location>
</feature>
<organism evidence="8 9">
    <name type="scientific">Catenovulum adriaticum</name>
    <dbReference type="NCBI Taxonomy" id="2984846"/>
    <lineage>
        <taxon>Bacteria</taxon>
        <taxon>Pseudomonadati</taxon>
        <taxon>Pseudomonadota</taxon>
        <taxon>Gammaproteobacteria</taxon>
        <taxon>Alteromonadales</taxon>
        <taxon>Alteromonadaceae</taxon>
        <taxon>Catenovulum</taxon>
    </lineage>
</organism>
<dbReference type="CDD" id="cd16442">
    <property type="entry name" value="BPL"/>
    <property type="match status" value="1"/>
</dbReference>
<feature type="binding site" evidence="6">
    <location>
        <position position="181"/>
    </location>
    <ligand>
        <name>biotin</name>
        <dbReference type="ChEBI" id="CHEBI:57586"/>
    </ligand>
</feature>
<dbReference type="Proteomes" id="UP001163726">
    <property type="component" value="Chromosome"/>
</dbReference>
<dbReference type="Gene3D" id="2.30.30.100">
    <property type="match status" value="1"/>
</dbReference>
<dbReference type="SUPFAM" id="SSF46785">
    <property type="entry name" value="Winged helix' DNA-binding domain"/>
    <property type="match status" value="1"/>
</dbReference>
<keyword evidence="4 6" id="KW-0092">Biotin</keyword>
<dbReference type="PROSITE" id="PS51733">
    <property type="entry name" value="BPL_LPL_CATALYTIC"/>
    <property type="match status" value="1"/>
</dbReference>
<keyword evidence="6" id="KW-0238">DNA-binding</keyword>
<dbReference type="NCBIfam" id="TIGR00121">
    <property type="entry name" value="birA_ligase"/>
    <property type="match status" value="1"/>
</dbReference>
<protein>
    <recommendedName>
        <fullName evidence="6">Bifunctional ligase/repressor BirA</fullName>
    </recommendedName>
    <alternativeName>
        <fullName evidence="6">Biotin operon repressor</fullName>
    </alternativeName>
    <alternativeName>
        <fullName evidence="6">Biotin--[acetyl-CoA-carboxylase] ligase</fullName>
        <ecNumber evidence="6">6.3.4.15</ecNumber>
    </alternativeName>
    <alternativeName>
        <fullName evidence="6">Biotin--protein ligase</fullName>
    </alternativeName>
    <alternativeName>
        <fullName evidence="6">Biotin-[acetyl-CoA carboxylase] synthetase</fullName>
    </alternativeName>
</protein>
<feature type="binding site" evidence="6">
    <location>
        <begin position="115"/>
        <end position="117"/>
    </location>
    <ligand>
        <name>biotin</name>
        <dbReference type="ChEBI" id="CHEBI:57586"/>
    </ligand>
</feature>
<dbReference type="InterPro" id="IPR004143">
    <property type="entry name" value="BPL_LPL_catalytic"/>
</dbReference>
<dbReference type="InterPro" id="IPR036388">
    <property type="entry name" value="WH-like_DNA-bd_sf"/>
</dbReference>
<keyword evidence="6" id="KW-0805">Transcription regulation</keyword>
<keyword evidence="3 6" id="KW-0067">ATP-binding</keyword>
<dbReference type="InterPro" id="IPR045864">
    <property type="entry name" value="aa-tRNA-synth_II/BPL/LPL"/>
</dbReference>
<evidence type="ECO:0000259" key="7">
    <source>
        <dbReference type="PROSITE" id="PS51733"/>
    </source>
</evidence>
<sequence length="317" mass="35174">MNIDELLSALADKGFHSGEDLAKRFSISRAAISKWISKLRMAGYDIHSVPGKGYCFAPYVRPLESSKIEQALLNHVQVILTAETDSTNEDVKRAFRANQTTLPILATTEKQTIGRGRRGRVWHSPYAQNIYLSLGLKLDVAISELSGLSIVIGLAVADLLQQQGLPVQLKWPNDIYLEGKKLGGILVELEGAFEPPCNVIIGLGLNVNMPRQSQEIDQPWQSLSEFQGQIIDRTELVIQLFKQLTTYISQFCENGMADFVVKWPAYDLYHHQSVQLISGEQVKTGINMGINHQGGLVMQVGNEEQSFNGGEVSLRPL</sequence>
<evidence type="ECO:0000256" key="2">
    <source>
        <dbReference type="ARBA" id="ARBA00022741"/>
    </source>
</evidence>
<dbReference type="GO" id="GO:0004077">
    <property type="term" value="F:biotin--[biotin carboxyl-carrier protein] ligase activity"/>
    <property type="evidence" value="ECO:0007669"/>
    <property type="project" value="UniProtKB-EC"/>
</dbReference>
<dbReference type="Pfam" id="PF02237">
    <property type="entry name" value="BPL_C"/>
    <property type="match status" value="1"/>
</dbReference>
<reference evidence="8" key="1">
    <citation type="submission" date="2022-10" db="EMBL/GenBank/DDBJ databases">
        <title>Catenovulum adriacola sp. nov. isolated in the Harbour of Susak.</title>
        <authorList>
            <person name="Schoch T."/>
            <person name="Reich S.J."/>
            <person name="Stoeferle S."/>
            <person name="Flaiz M."/>
            <person name="Kazda M."/>
            <person name="Riedel C.U."/>
            <person name="Duerre P."/>
        </authorList>
    </citation>
    <scope>NUCLEOTIDE SEQUENCE</scope>
    <source>
        <strain evidence="8">TS8</strain>
    </source>
</reference>
<dbReference type="InterPro" id="IPR008988">
    <property type="entry name" value="Transcriptional_repressor_C"/>
</dbReference>
<dbReference type="SUPFAM" id="SSF55681">
    <property type="entry name" value="Class II aaRS and biotin synthetases"/>
    <property type="match status" value="1"/>
</dbReference>
<evidence type="ECO:0000256" key="5">
    <source>
        <dbReference type="ARBA" id="ARBA00047846"/>
    </source>
</evidence>
<evidence type="ECO:0000313" key="8">
    <source>
        <dbReference type="EMBL" id="WAJ70643.1"/>
    </source>
</evidence>
<dbReference type="HAMAP" id="MF_00978">
    <property type="entry name" value="Bifunct_BirA"/>
    <property type="match status" value="1"/>
</dbReference>